<feature type="transmembrane region" description="Helical" evidence="6">
    <location>
        <begin position="246"/>
        <end position="268"/>
    </location>
</feature>
<keyword evidence="2" id="KW-0813">Transport</keyword>
<gene>
    <name evidence="8" type="ORF">SLS63_008000</name>
</gene>
<protein>
    <recommendedName>
        <fullName evidence="7">Major facilitator superfamily (MFS) profile domain-containing protein</fullName>
    </recommendedName>
</protein>
<dbReference type="PROSITE" id="PS50850">
    <property type="entry name" value="MFS"/>
    <property type="match status" value="1"/>
</dbReference>
<dbReference type="Proteomes" id="UP001430848">
    <property type="component" value="Unassembled WGS sequence"/>
</dbReference>
<dbReference type="EMBL" id="JAKNSF020000048">
    <property type="protein sequence ID" value="KAK7725546.1"/>
    <property type="molecule type" value="Genomic_DNA"/>
</dbReference>
<dbReference type="PANTHER" id="PTHR23501">
    <property type="entry name" value="MAJOR FACILITATOR SUPERFAMILY"/>
    <property type="match status" value="1"/>
</dbReference>
<feature type="transmembrane region" description="Helical" evidence="6">
    <location>
        <begin position="48"/>
        <end position="76"/>
    </location>
</feature>
<feature type="transmembrane region" description="Helical" evidence="6">
    <location>
        <begin position="203"/>
        <end position="225"/>
    </location>
</feature>
<evidence type="ECO:0000313" key="9">
    <source>
        <dbReference type="Proteomes" id="UP001430848"/>
    </source>
</evidence>
<dbReference type="SUPFAM" id="SSF103473">
    <property type="entry name" value="MFS general substrate transporter"/>
    <property type="match status" value="1"/>
</dbReference>
<keyword evidence="3 6" id="KW-0812">Transmembrane</keyword>
<name>A0ABR1P3S0_DIAER</name>
<feature type="transmembrane region" description="Helical" evidence="6">
    <location>
        <begin position="487"/>
        <end position="507"/>
    </location>
</feature>
<evidence type="ECO:0000256" key="1">
    <source>
        <dbReference type="ARBA" id="ARBA00004141"/>
    </source>
</evidence>
<evidence type="ECO:0000256" key="4">
    <source>
        <dbReference type="ARBA" id="ARBA00022989"/>
    </source>
</evidence>
<dbReference type="InterPro" id="IPR011701">
    <property type="entry name" value="MFS"/>
</dbReference>
<dbReference type="InterPro" id="IPR036259">
    <property type="entry name" value="MFS_trans_sf"/>
</dbReference>
<feature type="transmembrane region" description="Helical" evidence="6">
    <location>
        <begin position="274"/>
        <end position="296"/>
    </location>
</feature>
<feature type="transmembrane region" description="Helical" evidence="6">
    <location>
        <begin position="118"/>
        <end position="137"/>
    </location>
</feature>
<evidence type="ECO:0000313" key="8">
    <source>
        <dbReference type="EMBL" id="KAK7725546.1"/>
    </source>
</evidence>
<keyword evidence="4 6" id="KW-1133">Transmembrane helix</keyword>
<feature type="domain" description="Major facilitator superfamily (MFS) profile" evidence="7">
    <location>
        <begin position="53"/>
        <end position="515"/>
    </location>
</feature>
<feature type="transmembrane region" description="Helical" evidence="6">
    <location>
        <begin position="410"/>
        <end position="428"/>
    </location>
</feature>
<proteinExistence type="predicted"/>
<evidence type="ECO:0000256" key="6">
    <source>
        <dbReference type="SAM" id="Phobius"/>
    </source>
</evidence>
<reference evidence="8 9" key="1">
    <citation type="submission" date="2024-02" db="EMBL/GenBank/DDBJ databases">
        <title>De novo assembly and annotation of 12 fungi associated with fruit tree decline syndrome in Ontario, Canada.</title>
        <authorList>
            <person name="Sulman M."/>
            <person name="Ellouze W."/>
            <person name="Ilyukhin E."/>
        </authorList>
    </citation>
    <scope>NUCLEOTIDE SEQUENCE [LARGE SCALE GENOMIC DNA]</scope>
    <source>
        <strain evidence="8 9">M169</strain>
    </source>
</reference>
<comment type="caution">
    <text evidence="8">The sequence shown here is derived from an EMBL/GenBank/DDBJ whole genome shotgun (WGS) entry which is preliminary data.</text>
</comment>
<feature type="transmembrane region" description="Helical" evidence="6">
    <location>
        <begin position="143"/>
        <end position="168"/>
    </location>
</feature>
<accession>A0ABR1P3S0</accession>
<evidence type="ECO:0000256" key="2">
    <source>
        <dbReference type="ARBA" id="ARBA00022448"/>
    </source>
</evidence>
<feature type="transmembrane region" description="Helical" evidence="6">
    <location>
        <begin position="350"/>
        <end position="371"/>
    </location>
</feature>
<feature type="transmembrane region" description="Helical" evidence="6">
    <location>
        <begin position="175"/>
        <end position="197"/>
    </location>
</feature>
<dbReference type="Pfam" id="PF07690">
    <property type="entry name" value="MFS_1"/>
    <property type="match status" value="1"/>
</dbReference>
<dbReference type="Gene3D" id="1.20.1720.10">
    <property type="entry name" value="Multidrug resistance protein D"/>
    <property type="match status" value="1"/>
</dbReference>
<sequence>MTDADPAAASVQGGQMDAILPAQEKNATNDSTTTSTIHEPEIHYPSGIILVLIVSGLLLSMFLVALDMSIIATAIPRITSEFNSMEDIGWYGSAFFLTLASFQSMWGKAYKYYSLRLVFIASIALFEVGSLVCALAPNSLALVIGRAIQGAGGAGLTGGCYTIAAFVVRPAKVPIIIGLLGSTFSLASVVGPLLGGVFSESVSWRWCFYINLPIGGVAVLTMLLFRTPKHAKNHSKMGFTETIINFDIAGLVLLLCSLICFFLALQWGGVSRQWSSGTIIALLVLWVVLTIAWLCVEWFQGELALVAPQISIAGDSPLISGVKVIPTILSTSLSTVVSSSMVGRVNHYQAFLLVGSVFVTIGSGLIYTFGFDTALGPVIGYQILYGVGTGLSVQIPVIVAGATSTASDSAVTLSTVLFFQFVSAAYGVGATDAILNNVILNTASGHMGGVDGHDVLSAGAGGLGGAFQGDLLRGARSAYLDGLHASWALAIALFGVTFLCAVAPTGVGRLSPKEGPN</sequence>
<comment type="subcellular location">
    <subcellularLocation>
        <location evidence="1">Membrane</location>
        <topology evidence="1">Multi-pass membrane protein</topology>
    </subcellularLocation>
</comment>
<evidence type="ECO:0000256" key="5">
    <source>
        <dbReference type="ARBA" id="ARBA00023136"/>
    </source>
</evidence>
<dbReference type="InterPro" id="IPR020846">
    <property type="entry name" value="MFS_dom"/>
</dbReference>
<keyword evidence="9" id="KW-1185">Reference proteome</keyword>
<feature type="transmembrane region" description="Helical" evidence="6">
    <location>
        <begin position="383"/>
        <end position="403"/>
    </location>
</feature>
<dbReference type="PRINTS" id="PR01036">
    <property type="entry name" value="TCRTETB"/>
</dbReference>
<evidence type="ECO:0000256" key="3">
    <source>
        <dbReference type="ARBA" id="ARBA00022692"/>
    </source>
</evidence>
<evidence type="ECO:0000259" key="7">
    <source>
        <dbReference type="PROSITE" id="PS50850"/>
    </source>
</evidence>
<keyword evidence="5 6" id="KW-0472">Membrane</keyword>
<organism evidence="8 9">
    <name type="scientific">Diaporthe eres</name>
    <name type="common">Phomopsis oblonga</name>
    <dbReference type="NCBI Taxonomy" id="83184"/>
    <lineage>
        <taxon>Eukaryota</taxon>
        <taxon>Fungi</taxon>
        <taxon>Dikarya</taxon>
        <taxon>Ascomycota</taxon>
        <taxon>Pezizomycotina</taxon>
        <taxon>Sordariomycetes</taxon>
        <taxon>Sordariomycetidae</taxon>
        <taxon>Diaporthales</taxon>
        <taxon>Diaporthaceae</taxon>
        <taxon>Diaporthe</taxon>
        <taxon>Diaporthe eres species complex</taxon>
    </lineage>
</organism>
<dbReference type="PANTHER" id="PTHR23501:SF177">
    <property type="entry name" value="MAJOR FACILITATOR SUPERFAMILY (MFS) PROFILE DOMAIN-CONTAINING PROTEIN-RELATED"/>
    <property type="match status" value="1"/>
</dbReference>